<dbReference type="GeneID" id="70240382"/>
<dbReference type="Gene3D" id="3.40.50.20">
    <property type="match status" value="1"/>
</dbReference>
<name>A0AAD4KY56_9EURO</name>
<proteinExistence type="predicted"/>
<accession>A0AAD4KY56</accession>
<sequence>QLWVSLLLLPLDTSILIGVSLLGRIRFFHNKDRHHRRNVLRNPRFYPKTILITGVGTARGLALARQFHYGGHRVIGADVGLTPIRSGGSMSKAVHCCYSISKTQYVCNLLDIINREKVDIWVPFLDRATPLEDGVAKSTIESRTSCKCVHFNVDSVTIFSRDDLFLQHVGEKGLSVFERHNVKSRDSVHRILNGSPSKNYVIHTTIKGAIHDAVLLPRRTPSQTYSDVSELQITKDHPWVLQQRARLGSYWADFLLIQGCVKAMKIRYSSQTSGWQESSLNSSIHEVTRQLMERFADKGKSQMSGHLSVKFMVDEEIKRNTVCYTVYLAGCRQGTAVSRLLDDPPPNLFTCYLEILPTTADSANETAPESFEKRAKPIWPVVAAEKTTRGIERFTYPIETINLMSHKLGLSDIWNRSRFSSIDPLPWWWHLHISQPLNDLVLMVNGSTET</sequence>
<reference evidence="1" key="1">
    <citation type="submission" date="2021-12" db="EMBL/GenBank/DDBJ databases">
        <title>Convergent genome expansion in fungi linked to evolution of root-endophyte symbiosis.</title>
        <authorList>
            <consortium name="DOE Joint Genome Institute"/>
            <person name="Ke Y.-H."/>
            <person name="Bonito G."/>
            <person name="Liao H.-L."/>
            <person name="Looney B."/>
            <person name="Rojas-Flechas A."/>
            <person name="Nash J."/>
            <person name="Hameed K."/>
            <person name="Schadt C."/>
            <person name="Martin F."/>
            <person name="Crous P.W."/>
            <person name="Miettinen O."/>
            <person name="Magnuson J.K."/>
            <person name="Labbe J."/>
            <person name="Jacobson D."/>
            <person name="Doktycz M.J."/>
            <person name="Veneault-Fourrey C."/>
            <person name="Kuo A."/>
            <person name="Mondo S."/>
            <person name="Calhoun S."/>
            <person name="Riley R."/>
            <person name="Ohm R."/>
            <person name="LaButti K."/>
            <person name="Andreopoulos B."/>
            <person name="Pangilinan J."/>
            <person name="Nolan M."/>
            <person name="Tritt A."/>
            <person name="Clum A."/>
            <person name="Lipzen A."/>
            <person name="Daum C."/>
            <person name="Barry K."/>
            <person name="Grigoriev I.V."/>
            <person name="Vilgalys R."/>
        </authorList>
    </citation>
    <scope>NUCLEOTIDE SEQUENCE</scope>
    <source>
        <strain evidence="1">PMI_201</strain>
    </source>
</reference>
<organism evidence="1 2">
    <name type="scientific">Talaromyces proteolyticus</name>
    <dbReference type="NCBI Taxonomy" id="1131652"/>
    <lineage>
        <taxon>Eukaryota</taxon>
        <taxon>Fungi</taxon>
        <taxon>Dikarya</taxon>
        <taxon>Ascomycota</taxon>
        <taxon>Pezizomycotina</taxon>
        <taxon>Eurotiomycetes</taxon>
        <taxon>Eurotiomycetidae</taxon>
        <taxon>Eurotiales</taxon>
        <taxon>Trichocomaceae</taxon>
        <taxon>Talaromyces</taxon>
        <taxon>Talaromyces sect. Bacilispori</taxon>
    </lineage>
</organism>
<dbReference type="InterPro" id="IPR036291">
    <property type="entry name" value="NAD(P)-bd_dom_sf"/>
</dbReference>
<comment type="caution">
    <text evidence="1">The sequence shown here is derived from an EMBL/GenBank/DDBJ whole genome shotgun (WGS) entry which is preliminary data.</text>
</comment>
<feature type="non-terminal residue" evidence="1">
    <location>
        <position position="450"/>
    </location>
</feature>
<dbReference type="SUPFAM" id="SSF51735">
    <property type="entry name" value="NAD(P)-binding Rossmann-fold domains"/>
    <property type="match status" value="1"/>
</dbReference>
<dbReference type="Proteomes" id="UP001201262">
    <property type="component" value="Unassembled WGS sequence"/>
</dbReference>
<dbReference type="AlphaFoldDB" id="A0AAD4KY56"/>
<feature type="non-terminal residue" evidence="1">
    <location>
        <position position="1"/>
    </location>
</feature>
<dbReference type="EMBL" id="JAJTJA010000003">
    <property type="protein sequence ID" value="KAH8702451.1"/>
    <property type="molecule type" value="Genomic_DNA"/>
</dbReference>
<evidence type="ECO:0000313" key="1">
    <source>
        <dbReference type="EMBL" id="KAH8702451.1"/>
    </source>
</evidence>
<keyword evidence="2" id="KW-1185">Reference proteome</keyword>
<gene>
    <name evidence="1" type="ORF">BGW36DRAFT_263447</name>
</gene>
<evidence type="ECO:0000313" key="2">
    <source>
        <dbReference type="Proteomes" id="UP001201262"/>
    </source>
</evidence>
<protein>
    <submittedName>
        <fullName evidence="1">Uncharacterized protein</fullName>
    </submittedName>
</protein>
<dbReference type="RefSeq" id="XP_046075827.1">
    <property type="nucleotide sequence ID" value="XM_046210095.1"/>
</dbReference>